<proteinExistence type="predicted"/>
<dbReference type="SMR" id="Q54LM7"/>
<name>Q54LM7_DICDI</name>
<dbReference type="AlphaFoldDB" id="Q54LM7"/>
<evidence type="ECO:0000313" key="4">
    <source>
        <dbReference type="Proteomes" id="UP000002195"/>
    </source>
</evidence>
<dbReference type="InterPro" id="IPR043502">
    <property type="entry name" value="DNA/RNA_pol_sf"/>
</dbReference>
<comment type="caution">
    <text evidence="3">The sequence shown here is derived from an EMBL/GenBank/DDBJ whole genome shotgun (WGS) entry which is preliminary data.</text>
</comment>
<dbReference type="RefSeq" id="XP_637534.1">
    <property type="nucleotide sequence ID" value="XM_632442.1"/>
</dbReference>
<accession>Q54LM7</accession>
<dbReference type="eggNOG" id="KOG1075">
    <property type="taxonomic scope" value="Eukaryota"/>
</dbReference>
<dbReference type="PhylomeDB" id="Q54LM7"/>
<dbReference type="PaxDb" id="44689-DDB0220601"/>
<gene>
    <name evidence="3" type="ORF">DDB_G0286823</name>
</gene>
<dbReference type="STRING" id="44689.Q54LM7"/>
<dbReference type="CDD" id="cd01650">
    <property type="entry name" value="RT_nLTR_like"/>
    <property type="match status" value="1"/>
</dbReference>
<feature type="region of interest" description="Disordered" evidence="1">
    <location>
        <begin position="420"/>
        <end position="442"/>
    </location>
</feature>
<dbReference type="KEGG" id="ddi:DDB_G0286823"/>
<dbReference type="Pfam" id="PF00078">
    <property type="entry name" value="RVT_1"/>
    <property type="match status" value="1"/>
</dbReference>
<dbReference type="GeneID" id="8625673"/>
<dbReference type="SUPFAM" id="SSF56672">
    <property type="entry name" value="DNA/RNA polymerases"/>
    <property type="match status" value="1"/>
</dbReference>
<evidence type="ECO:0000313" key="3">
    <source>
        <dbReference type="EMBL" id="EAL64167.1"/>
    </source>
</evidence>
<dbReference type="PANTHER" id="PTHR31635">
    <property type="entry name" value="REVERSE TRANSCRIPTASE DOMAIN-CONTAINING PROTEIN-RELATED"/>
    <property type="match status" value="1"/>
</dbReference>
<evidence type="ECO:0000256" key="1">
    <source>
        <dbReference type="SAM" id="MobiDB-lite"/>
    </source>
</evidence>
<dbReference type="InParanoid" id="Q54LM7"/>
<dbReference type="HOGENOM" id="CLU_590002_0_0_1"/>
<keyword evidence="4" id="KW-1185">Reference proteome</keyword>
<reference evidence="3 4" key="1">
    <citation type="journal article" date="2005" name="Nature">
        <title>The genome of the social amoeba Dictyostelium discoideum.</title>
        <authorList>
            <consortium name="The Dictyostelium discoideum Sequencing Consortium"/>
            <person name="Eichinger L."/>
            <person name="Pachebat J.A."/>
            <person name="Glockner G."/>
            <person name="Rajandream M.A."/>
            <person name="Sucgang R."/>
            <person name="Berriman M."/>
            <person name="Song J."/>
            <person name="Olsen R."/>
            <person name="Szafranski K."/>
            <person name="Xu Q."/>
            <person name="Tunggal B."/>
            <person name="Kummerfeld S."/>
            <person name="Madera M."/>
            <person name="Konfortov B.A."/>
            <person name="Rivero F."/>
            <person name="Bankier A.T."/>
            <person name="Lehmann R."/>
            <person name="Hamlin N."/>
            <person name="Davies R."/>
            <person name="Gaudet P."/>
            <person name="Fey P."/>
            <person name="Pilcher K."/>
            <person name="Chen G."/>
            <person name="Saunders D."/>
            <person name="Sodergren E."/>
            <person name="Davis P."/>
            <person name="Kerhornou A."/>
            <person name="Nie X."/>
            <person name="Hall N."/>
            <person name="Anjard C."/>
            <person name="Hemphill L."/>
            <person name="Bason N."/>
            <person name="Farbrother P."/>
            <person name="Desany B."/>
            <person name="Just E."/>
            <person name="Morio T."/>
            <person name="Rost R."/>
            <person name="Churcher C."/>
            <person name="Cooper J."/>
            <person name="Haydock S."/>
            <person name="van Driessche N."/>
            <person name="Cronin A."/>
            <person name="Goodhead I."/>
            <person name="Muzny D."/>
            <person name="Mourier T."/>
            <person name="Pain A."/>
            <person name="Lu M."/>
            <person name="Harper D."/>
            <person name="Lindsay R."/>
            <person name="Hauser H."/>
            <person name="James K."/>
            <person name="Quiles M."/>
            <person name="Madan Babu M."/>
            <person name="Saito T."/>
            <person name="Buchrieser C."/>
            <person name="Wardroper A."/>
            <person name="Felder M."/>
            <person name="Thangavelu M."/>
            <person name="Johnson D."/>
            <person name="Knights A."/>
            <person name="Loulseged H."/>
            <person name="Mungall K."/>
            <person name="Oliver K."/>
            <person name="Price C."/>
            <person name="Quail M.A."/>
            <person name="Urushihara H."/>
            <person name="Hernandez J."/>
            <person name="Rabbinowitsch E."/>
            <person name="Steffen D."/>
            <person name="Sanders M."/>
            <person name="Ma J."/>
            <person name="Kohara Y."/>
            <person name="Sharp S."/>
            <person name="Simmonds M."/>
            <person name="Spiegler S."/>
            <person name="Tivey A."/>
            <person name="Sugano S."/>
            <person name="White B."/>
            <person name="Walker D."/>
            <person name="Woodward J."/>
            <person name="Winckler T."/>
            <person name="Tanaka Y."/>
            <person name="Shaulsky G."/>
            <person name="Schleicher M."/>
            <person name="Weinstock G."/>
            <person name="Rosenthal A."/>
            <person name="Cox E.C."/>
            <person name="Chisholm R.L."/>
            <person name="Gibbs R."/>
            <person name="Loomis W.F."/>
            <person name="Platzer M."/>
            <person name="Kay R.R."/>
            <person name="Williams J."/>
            <person name="Dear P.H."/>
            <person name="Noegel A.A."/>
            <person name="Barrell B."/>
            <person name="Kuspa A."/>
        </authorList>
    </citation>
    <scope>NUCLEOTIDE SEQUENCE [LARGE SCALE GENOMIC DNA]</scope>
    <source>
        <strain evidence="3 4">AX4</strain>
    </source>
</reference>
<dbReference type="OMA" id="CEAWILK"/>
<protein>
    <recommendedName>
        <fullName evidence="2">Reverse transcriptase domain-containing protein</fullName>
    </recommendedName>
</protein>
<evidence type="ECO:0000259" key="2">
    <source>
        <dbReference type="PROSITE" id="PS50878"/>
    </source>
</evidence>
<feature type="non-terminal residue" evidence="3">
    <location>
        <position position="464"/>
    </location>
</feature>
<dbReference type="InterPro" id="IPR000477">
    <property type="entry name" value="RT_dom"/>
</dbReference>
<sequence length="464" mass="52853">MLENWTVTRDSTWDNLENEFTTQEILEVIKQLNPHKSPGPDGIPNLFYITHKEKLAPILASAFNDTLRNPHLISKNYKEGLIITIPKKGDPELIKNRRPITLANCIYKIHSKLINNRIIPILTKVINHNQKGFVPGRFIIDNIISMNELINYCNDKRINGIITLYDFEKAFDSISHGSILRSLQHINIPTNIINLIMNLLTKSEARIEINGRTTIPFEIKRGVKQGDPLSPTLFVLVIEALARKILQDDRITGLPLNNSDHREKFQSFADDSASMVPDSQQLELVLQHFNSFCKATSSKLNIDKSSSILIGNPDNTNQRIPISTNPERYLGYFFTGKGITRKIPEILNTIRSSLVLWKTTDSTIKTKTNILKAFALSKLTYYSYVENFKEEELNQINKLVEWFLSAPNNKNASGFQTTGAETLDHKPVHPSTRNQTNKLISSQKLGISDPKKQIHIQIPKRKLR</sequence>
<feature type="compositionally biased region" description="Polar residues" evidence="1">
    <location>
        <begin position="431"/>
        <end position="442"/>
    </location>
</feature>
<dbReference type="EMBL" id="AAFI02000089">
    <property type="protein sequence ID" value="EAL64167.1"/>
    <property type="molecule type" value="Genomic_DNA"/>
</dbReference>
<feature type="domain" description="Reverse transcriptase" evidence="2">
    <location>
        <begin position="66"/>
        <end position="334"/>
    </location>
</feature>
<dbReference type="PROSITE" id="PS50878">
    <property type="entry name" value="RT_POL"/>
    <property type="match status" value="1"/>
</dbReference>
<dbReference type="PANTHER" id="PTHR31635:SF196">
    <property type="entry name" value="REVERSE TRANSCRIPTASE DOMAIN-CONTAINING PROTEIN-RELATED"/>
    <property type="match status" value="1"/>
</dbReference>
<dbReference type="Proteomes" id="UP000002195">
    <property type="component" value="Unassembled WGS sequence"/>
</dbReference>
<dbReference type="dictyBase" id="DDB_G0286823"/>
<organism evidence="3 4">
    <name type="scientific">Dictyostelium discoideum</name>
    <name type="common">Social amoeba</name>
    <dbReference type="NCBI Taxonomy" id="44689"/>
    <lineage>
        <taxon>Eukaryota</taxon>
        <taxon>Amoebozoa</taxon>
        <taxon>Evosea</taxon>
        <taxon>Eumycetozoa</taxon>
        <taxon>Dictyostelia</taxon>
        <taxon>Dictyosteliales</taxon>
        <taxon>Dictyosteliaceae</taxon>
        <taxon>Dictyostelium</taxon>
    </lineage>
</organism>
<dbReference type="VEuPathDB" id="AmoebaDB:DDB_G0286823"/>